<keyword evidence="2" id="KW-1185">Reference proteome</keyword>
<dbReference type="AlphaFoldDB" id="A0A9W9LYK8"/>
<comment type="caution">
    <text evidence="1">The sequence shown here is derived from an EMBL/GenBank/DDBJ whole genome shotgun (WGS) entry which is preliminary data.</text>
</comment>
<dbReference type="EMBL" id="JAPQKQ010000009">
    <property type="protein sequence ID" value="KAJ5181944.1"/>
    <property type="molecule type" value="Genomic_DNA"/>
</dbReference>
<evidence type="ECO:0000313" key="2">
    <source>
        <dbReference type="Proteomes" id="UP001150942"/>
    </source>
</evidence>
<gene>
    <name evidence="1" type="ORF">N7449_012091</name>
</gene>
<sequence>MCPSVPSSLPLISLTGFLANLDPYPSLLNLDLPAPDISNLLAYSVLSPFALAFDSSTSEVTWLGVPVGQYSRSKRLRLTVCLYVNSDCEIGILNTLLPLFTNRTRSIVDPAVIAGAFT</sequence>
<name>A0A9W9LYK8_9EURO</name>
<dbReference type="Proteomes" id="UP001150942">
    <property type="component" value="Unassembled WGS sequence"/>
</dbReference>
<accession>A0A9W9LYK8</accession>
<dbReference type="OrthoDB" id="4363359at2759"/>
<evidence type="ECO:0000313" key="1">
    <source>
        <dbReference type="EMBL" id="KAJ5181944.1"/>
    </source>
</evidence>
<reference evidence="1" key="2">
    <citation type="journal article" date="2023" name="IMA Fungus">
        <title>Comparative genomic study of the Penicillium genus elucidates a diverse pangenome and 15 lateral gene transfer events.</title>
        <authorList>
            <person name="Petersen C."/>
            <person name="Sorensen T."/>
            <person name="Nielsen M.R."/>
            <person name="Sondergaard T.E."/>
            <person name="Sorensen J.L."/>
            <person name="Fitzpatrick D.A."/>
            <person name="Frisvad J.C."/>
            <person name="Nielsen K.L."/>
        </authorList>
    </citation>
    <scope>NUCLEOTIDE SEQUENCE</scope>
    <source>
        <strain evidence="1">IBT 20477</strain>
    </source>
</reference>
<reference evidence="1" key="1">
    <citation type="submission" date="2022-11" db="EMBL/GenBank/DDBJ databases">
        <authorList>
            <person name="Petersen C."/>
        </authorList>
    </citation>
    <scope>NUCLEOTIDE SEQUENCE</scope>
    <source>
        <strain evidence="1">IBT 20477</strain>
    </source>
</reference>
<organism evidence="1 2">
    <name type="scientific">Penicillium cf. viridicatum</name>
    <dbReference type="NCBI Taxonomy" id="2972119"/>
    <lineage>
        <taxon>Eukaryota</taxon>
        <taxon>Fungi</taxon>
        <taxon>Dikarya</taxon>
        <taxon>Ascomycota</taxon>
        <taxon>Pezizomycotina</taxon>
        <taxon>Eurotiomycetes</taxon>
        <taxon>Eurotiomycetidae</taxon>
        <taxon>Eurotiales</taxon>
        <taxon>Aspergillaceae</taxon>
        <taxon>Penicillium</taxon>
    </lineage>
</organism>
<protein>
    <submittedName>
        <fullName evidence="1">Uncharacterized protein</fullName>
    </submittedName>
</protein>
<proteinExistence type="predicted"/>